<comment type="caution">
    <text evidence="3">The sequence shown here is derived from an EMBL/GenBank/DDBJ whole genome shotgun (WGS) entry which is preliminary data.</text>
</comment>
<name>A0ABR3ENV6_9AGAR</name>
<proteinExistence type="predicted"/>
<dbReference type="InterPro" id="IPR013762">
    <property type="entry name" value="Integrase-like_cat_sf"/>
</dbReference>
<dbReference type="SUPFAM" id="SSF56349">
    <property type="entry name" value="DNA breaking-rejoining enzymes"/>
    <property type="match status" value="1"/>
</dbReference>
<protein>
    <recommendedName>
        <fullName evidence="5">DNA breaking-rejoining enzyme</fullName>
    </recommendedName>
</protein>
<evidence type="ECO:0000256" key="2">
    <source>
        <dbReference type="SAM" id="MobiDB-lite"/>
    </source>
</evidence>
<evidence type="ECO:0000313" key="4">
    <source>
        <dbReference type="Proteomes" id="UP001465976"/>
    </source>
</evidence>
<dbReference type="EMBL" id="JBAHYK010002715">
    <property type="protein sequence ID" value="KAL0564541.1"/>
    <property type="molecule type" value="Genomic_DNA"/>
</dbReference>
<gene>
    <name evidence="3" type="ORF">V5O48_017503</name>
</gene>
<sequence length="442" mass="49627">MPQTRSHQFQALQSIYEAMDATTVLEAEDDILAEQDAAEAFGNGGRTKYQEGFDGYEDYDGITQHDVQQGSDMEMSNGRDRDGDAMEIDVPPTSPKEGTQVPPGFDAPAPSNVPLFPDVPIPSKTSAVSDKRTAGTTAISKVVNENMKGASDETTASYERCDSIALDTGEAKPVEEERSSFSHAQKMRAAATYSFGYVNGLGTRQWQRSDLTGKMAGNPSASEKVSMYMVSLRQRKVQAGEEATSARAITVDMIRLMYNYNRKPENWNIKPSEQRHRATANPDEWGGPKFRRLLLLAYNIAFLCLLRVDEVLNIRMEDIRLTTGEDGQRMLKLTLPFRKTNQFGNVKPFFLRELPEELKHLCPVRAFAEWINTTKIKKGYLFPKLTKTDCLHLNDAPMTSQQFLEGFRNNLIDISIDPAPYGTHSFRRGGCQWLSVYLCWSL</sequence>
<evidence type="ECO:0000313" key="3">
    <source>
        <dbReference type="EMBL" id="KAL0564541.1"/>
    </source>
</evidence>
<evidence type="ECO:0000256" key="1">
    <source>
        <dbReference type="ARBA" id="ARBA00023172"/>
    </source>
</evidence>
<accession>A0ABR3ENV6</accession>
<dbReference type="InterPro" id="IPR052925">
    <property type="entry name" value="Phage_Integrase-like_Recomb"/>
</dbReference>
<dbReference type="PANTHER" id="PTHR34605:SF3">
    <property type="entry name" value="P CELL-TYPE AGGLUTINATION PROTEIN MAP4-LIKE-RELATED"/>
    <property type="match status" value="1"/>
</dbReference>
<dbReference type="Proteomes" id="UP001465976">
    <property type="component" value="Unassembled WGS sequence"/>
</dbReference>
<organism evidence="3 4">
    <name type="scientific">Marasmius crinis-equi</name>
    <dbReference type="NCBI Taxonomy" id="585013"/>
    <lineage>
        <taxon>Eukaryota</taxon>
        <taxon>Fungi</taxon>
        <taxon>Dikarya</taxon>
        <taxon>Basidiomycota</taxon>
        <taxon>Agaricomycotina</taxon>
        <taxon>Agaricomycetes</taxon>
        <taxon>Agaricomycetidae</taxon>
        <taxon>Agaricales</taxon>
        <taxon>Marasmiineae</taxon>
        <taxon>Marasmiaceae</taxon>
        <taxon>Marasmius</taxon>
    </lineage>
</organism>
<dbReference type="InterPro" id="IPR011010">
    <property type="entry name" value="DNA_brk_join_enz"/>
</dbReference>
<evidence type="ECO:0008006" key="5">
    <source>
        <dbReference type="Google" id="ProtNLM"/>
    </source>
</evidence>
<reference evidence="3 4" key="1">
    <citation type="submission" date="2024-02" db="EMBL/GenBank/DDBJ databases">
        <title>A draft genome for the cacao thread blight pathogen Marasmius crinis-equi.</title>
        <authorList>
            <person name="Cohen S.P."/>
            <person name="Baruah I.K."/>
            <person name="Amoako-Attah I."/>
            <person name="Bukari Y."/>
            <person name="Meinhardt L.W."/>
            <person name="Bailey B.A."/>
        </authorList>
    </citation>
    <scope>NUCLEOTIDE SEQUENCE [LARGE SCALE GENOMIC DNA]</scope>
    <source>
        <strain evidence="3 4">GH-76</strain>
    </source>
</reference>
<dbReference type="Gene3D" id="1.10.443.10">
    <property type="entry name" value="Intergrase catalytic core"/>
    <property type="match status" value="1"/>
</dbReference>
<keyword evidence="4" id="KW-1185">Reference proteome</keyword>
<dbReference type="PANTHER" id="PTHR34605">
    <property type="entry name" value="PHAGE_INTEGRASE DOMAIN-CONTAINING PROTEIN"/>
    <property type="match status" value="1"/>
</dbReference>
<keyword evidence="1" id="KW-0233">DNA recombination</keyword>
<feature type="region of interest" description="Disordered" evidence="2">
    <location>
        <begin position="69"/>
        <end position="104"/>
    </location>
</feature>